<feature type="domain" description="Peptidase S26" evidence="8">
    <location>
        <begin position="77"/>
        <end position="215"/>
    </location>
</feature>
<evidence type="ECO:0000256" key="5">
    <source>
        <dbReference type="ARBA" id="ARBA00022801"/>
    </source>
</evidence>
<organism evidence="9 10">
    <name type="scientific">Rapidithrix thailandica</name>
    <dbReference type="NCBI Taxonomy" id="413964"/>
    <lineage>
        <taxon>Bacteria</taxon>
        <taxon>Pseudomonadati</taxon>
        <taxon>Bacteroidota</taxon>
        <taxon>Cytophagia</taxon>
        <taxon>Cytophagales</taxon>
        <taxon>Flammeovirgaceae</taxon>
        <taxon>Rapidithrix</taxon>
    </lineage>
</organism>
<dbReference type="Proteomes" id="UP001403385">
    <property type="component" value="Unassembled WGS sequence"/>
</dbReference>
<dbReference type="NCBIfam" id="TIGR02227">
    <property type="entry name" value="sigpep_I_bact"/>
    <property type="match status" value="1"/>
</dbReference>
<dbReference type="PANTHER" id="PTHR43390:SF1">
    <property type="entry name" value="CHLOROPLAST PROCESSING PEPTIDASE"/>
    <property type="match status" value="1"/>
</dbReference>
<dbReference type="PRINTS" id="PR00727">
    <property type="entry name" value="LEADERPTASE"/>
</dbReference>
<evidence type="ECO:0000256" key="7">
    <source>
        <dbReference type="RuleBase" id="RU362042"/>
    </source>
</evidence>
<dbReference type="CDD" id="cd06530">
    <property type="entry name" value="S26_SPase_I"/>
    <property type="match status" value="2"/>
</dbReference>
<reference evidence="9 10" key="1">
    <citation type="submission" date="2024-04" db="EMBL/GenBank/DDBJ databases">
        <title>Novel genus in family Flammeovirgaceae.</title>
        <authorList>
            <person name="Nguyen T.H."/>
            <person name="Vuong T.Q."/>
            <person name="Le H."/>
            <person name="Kim S.-G."/>
        </authorList>
    </citation>
    <scope>NUCLEOTIDE SEQUENCE [LARGE SCALE GENOMIC DNA]</scope>
    <source>
        <strain evidence="9 10">JCM 23209</strain>
    </source>
</reference>
<dbReference type="GO" id="GO:0004252">
    <property type="term" value="F:serine-type endopeptidase activity"/>
    <property type="evidence" value="ECO:0007669"/>
    <property type="project" value="InterPro"/>
</dbReference>
<dbReference type="PROSITE" id="PS00761">
    <property type="entry name" value="SPASE_I_3"/>
    <property type="match status" value="1"/>
</dbReference>
<sequence>MPAKNTQKNLSTFIKRTLQLPRLGMGLLAIALLFLTLGLFWLFLLALFFAGAYLLFTANWRSVRWLRRHPKLYALGMFALVFCASIAARVFLVEVYHIPSGSMENTLLPGDRVVVSKLNYGPRLPQSPLEIPWLNVAFFLVMPPEARAETHWDYHRLNGIARVAQGDVMVFNYPDDEKSFFVKRCTALPGDTLQIVNGEILTNRQTIAAPEGMKAIYDVSYHQATAFHRQLDSLAIPYFGYRSRKEKNTVSLTLTTAQKRQLARAACVDTITREVAPADTVAKTYPWNKQFLWSPDNLGPLIIPQKDMKIPLNPSTFALYKKALDYFEKAGIEQREGKYYQDEQEVTTYTFRQNYYFTMGDNRPSSMDSRFWGFVPESYIVGKAAMVIFSTGSQGIRWKRFLKIIY</sequence>
<dbReference type="EC" id="3.4.21.89" evidence="3 7"/>
<feature type="transmembrane region" description="Helical" evidence="7">
    <location>
        <begin position="72"/>
        <end position="92"/>
    </location>
</feature>
<keyword evidence="7" id="KW-0645">Protease</keyword>
<comment type="similarity">
    <text evidence="2 7">Belongs to the peptidase S26 family.</text>
</comment>
<dbReference type="Pfam" id="PF10502">
    <property type="entry name" value="Peptidase_S26"/>
    <property type="match status" value="2"/>
</dbReference>
<dbReference type="GO" id="GO:0016020">
    <property type="term" value="C:membrane"/>
    <property type="evidence" value="ECO:0007669"/>
    <property type="project" value="UniProtKB-SubCell"/>
</dbReference>
<dbReference type="InterPro" id="IPR019533">
    <property type="entry name" value="Peptidase_S26"/>
</dbReference>
<protein>
    <recommendedName>
        <fullName evidence="4 7">Signal peptidase I</fullName>
        <ecNumber evidence="3 7">3.4.21.89</ecNumber>
    </recommendedName>
</protein>
<comment type="caution">
    <text evidence="7">Lacks conserved residue(s) required for the propagation of feature annotation.</text>
</comment>
<keyword evidence="7" id="KW-1133">Transmembrane helix</keyword>
<dbReference type="Gene3D" id="2.10.109.10">
    <property type="entry name" value="Umud Fragment, subunit A"/>
    <property type="match status" value="1"/>
</dbReference>
<evidence type="ECO:0000313" key="9">
    <source>
        <dbReference type="EMBL" id="MEN7549825.1"/>
    </source>
</evidence>
<evidence type="ECO:0000256" key="4">
    <source>
        <dbReference type="ARBA" id="ARBA00019232"/>
    </source>
</evidence>
<dbReference type="PANTHER" id="PTHR43390">
    <property type="entry name" value="SIGNAL PEPTIDASE I"/>
    <property type="match status" value="1"/>
</dbReference>
<feature type="transmembrane region" description="Helical" evidence="7">
    <location>
        <begin position="27"/>
        <end position="60"/>
    </location>
</feature>
<evidence type="ECO:0000313" key="10">
    <source>
        <dbReference type="Proteomes" id="UP001403385"/>
    </source>
</evidence>
<dbReference type="GO" id="GO:0009003">
    <property type="term" value="F:signal peptidase activity"/>
    <property type="evidence" value="ECO:0007669"/>
    <property type="project" value="UniProtKB-EC"/>
</dbReference>
<evidence type="ECO:0000256" key="6">
    <source>
        <dbReference type="PIRSR" id="PIRSR600223-1"/>
    </source>
</evidence>
<keyword evidence="7" id="KW-0812">Transmembrane</keyword>
<name>A0AAW9SBG7_9BACT</name>
<dbReference type="SUPFAM" id="SSF51306">
    <property type="entry name" value="LexA/Signal peptidase"/>
    <property type="match status" value="1"/>
</dbReference>
<dbReference type="GO" id="GO:0006465">
    <property type="term" value="P:signal peptide processing"/>
    <property type="evidence" value="ECO:0007669"/>
    <property type="project" value="InterPro"/>
</dbReference>
<dbReference type="InterPro" id="IPR019758">
    <property type="entry name" value="Pept_S26A_signal_pept_1_CS"/>
</dbReference>
<dbReference type="AlphaFoldDB" id="A0AAW9SBG7"/>
<comment type="catalytic activity">
    <reaction evidence="1 7">
        <text>Cleavage of hydrophobic, N-terminal signal or leader sequences from secreted and periplasmic proteins.</text>
        <dbReference type="EC" id="3.4.21.89"/>
    </reaction>
</comment>
<keyword evidence="5 7" id="KW-0378">Hydrolase</keyword>
<dbReference type="InterPro" id="IPR036286">
    <property type="entry name" value="LexA/Signal_pep-like_sf"/>
</dbReference>
<proteinExistence type="inferred from homology"/>
<feature type="domain" description="Peptidase S26" evidence="8">
    <location>
        <begin position="341"/>
        <end position="388"/>
    </location>
</feature>
<comment type="caution">
    <text evidence="9">The sequence shown here is derived from an EMBL/GenBank/DDBJ whole genome shotgun (WGS) entry which is preliminary data.</text>
</comment>
<dbReference type="RefSeq" id="WP_346822603.1">
    <property type="nucleotide sequence ID" value="NZ_JBDKWZ010000010.1"/>
</dbReference>
<comment type="subcellular location">
    <subcellularLocation>
        <location evidence="7">Membrane</location>
        <topology evidence="7">Single-pass type II membrane protein</topology>
    </subcellularLocation>
</comment>
<keyword evidence="7" id="KW-0472">Membrane</keyword>
<evidence type="ECO:0000259" key="8">
    <source>
        <dbReference type="Pfam" id="PF10502"/>
    </source>
</evidence>
<dbReference type="InterPro" id="IPR000223">
    <property type="entry name" value="Pept_S26A_signal_pept_1"/>
</dbReference>
<feature type="active site" evidence="6">
    <location>
        <position position="102"/>
    </location>
</feature>
<keyword evidence="10" id="KW-1185">Reference proteome</keyword>
<gene>
    <name evidence="9" type="primary">lepB</name>
    <name evidence="9" type="ORF">AAG747_18010</name>
</gene>
<feature type="active site" evidence="6">
    <location>
        <position position="183"/>
    </location>
</feature>
<evidence type="ECO:0000256" key="3">
    <source>
        <dbReference type="ARBA" id="ARBA00013208"/>
    </source>
</evidence>
<dbReference type="EMBL" id="JBDKWZ010000010">
    <property type="protein sequence ID" value="MEN7549825.1"/>
    <property type="molecule type" value="Genomic_DNA"/>
</dbReference>
<accession>A0AAW9SBG7</accession>
<evidence type="ECO:0000256" key="1">
    <source>
        <dbReference type="ARBA" id="ARBA00000677"/>
    </source>
</evidence>
<evidence type="ECO:0000256" key="2">
    <source>
        <dbReference type="ARBA" id="ARBA00009370"/>
    </source>
</evidence>